<feature type="compositionally biased region" description="Low complexity" evidence="1">
    <location>
        <begin position="51"/>
        <end position="68"/>
    </location>
</feature>
<keyword evidence="3" id="KW-1185">Reference proteome</keyword>
<sequence length="112" mass="11525">MRCEASGVAGSMHRESLPISSCIPGSGGPKCRAGGRLRLAAVSAARRHAGASPAASLAPPLRPRGLAAHWEGGREGKKARTMAKKSVIGHRPPWTSPIRGSSSRISDGQHGS</sequence>
<feature type="region of interest" description="Disordered" evidence="1">
    <location>
        <begin position="51"/>
        <end position="112"/>
    </location>
</feature>
<comment type="caution">
    <text evidence="2">The sequence shown here is derived from an EMBL/GenBank/DDBJ whole genome shotgun (WGS) entry which is preliminary data.</text>
</comment>
<organism evidence="2 3">
    <name type="scientific">Prorocentrum cordatum</name>
    <dbReference type="NCBI Taxonomy" id="2364126"/>
    <lineage>
        <taxon>Eukaryota</taxon>
        <taxon>Sar</taxon>
        <taxon>Alveolata</taxon>
        <taxon>Dinophyceae</taxon>
        <taxon>Prorocentrales</taxon>
        <taxon>Prorocentraceae</taxon>
        <taxon>Prorocentrum</taxon>
    </lineage>
</organism>
<feature type="region of interest" description="Disordered" evidence="1">
    <location>
        <begin position="1"/>
        <end position="30"/>
    </location>
</feature>
<evidence type="ECO:0000313" key="3">
    <source>
        <dbReference type="Proteomes" id="UP001189429"/>
    </source>
</evidence>
<dbReference type="EMBL" id="CAUYUJ010000780">
    <property type="protein sequence ID" value="CAK0792487.1"/>
    <property type="molecule type" value="Genomic_DNA"/>
</dbReference>
<dbReference type="Proteomes" id="UP001189429">
    <property type="component" value="Unassembled WGS sequence"/>
</dbReference>
<gene>
    <name evidence="2" type="ORF">PCOR1329_LOCUS3054</name>
</gene>
<evidence type="ECO:0000256" key="1">
    <source>
        <dbReference type="SAM" id="MobiDB-lite"/>
    </source>
</evidence>
<name>A0ABN9PLS9_9DINO</name>
<proteinExistence type="predicted"/>
<accession>A0ABN9PLS9</accession>
<protein>
    <submittedName>
        <fullName evidence="2">Uncharacterized protein</fullName>
    </submittedName>
</protein>
<evidence type="ECO:0000313" key="2">
    <source>
        <dbReference type="EMBL" id="CAK0792487.1"/>
    </source>
</evidence>
<reference evidence="2" key="1">
    <citation type="submission" date="2023-10" db="EMBL/GenBank/DDBJ databases">
        <authorList>
            <person name="Chen Y."/>
            <person name="Shah S."/>
            <person name="Dougan E. K."/>
            <person name="Thang M."/>
            <person name="Chan C."/>
        </authorList>
    </citation>
    <scope>NUCLEOTIDE SEQUENCE [LARGE SCALE GENOMIC DNA]</scope>
</reference>